<dbReference type="OrthoDB" id="1050390at2"/>
<sequence length="75" mass="8617">MTKFVRMLVDEDIEKGKIKGKEEQATDTAIKAIEMRLDNYICVTRPRRFGKSSVADMIGTYYSKAVDSKYIIHVL</sequence>
<dbReference type="STRING" id="119641.SAMN05421842_1522"/>
<dbReference type="EMBL" id="FOMG01000052">
    <property type="protein sequence ID" value="SFD45656.1"/>
    <property type="molecule type" value="Genomic_DNA"/>
</dbReference>
<keyword evidence="3" id="KW-1185">Reference proteome</keyword>
<evidence type="ECO:0000313" key="2">
    <source>
        <dbReference type="EMBL" id="SFD45656.1"/>
    </source>
</evidence>
<dbReference type="AlphaFoldDB" id="A0A1I1SGS1"/>
<organism evidence="2 3">
    <name type="scientific">Clostridium uliginosum</name>
    <dbReference type="NCBI Taxonomy" id="119641"/>
    <lineage>
        <taxon>Bacteria</taxon>
        <taxon>Bacillati</taxon>
        <taxon>Bacillota</taxon>
        <taxon>Clostridia</taxon>
        <taxon>Eubacteriales</taxon>
        <taxon>Clostridiaceae</taxon>
        <taxon>Clostridium</taxon>
    </lineage>
</organism>
<name>A0A1I1SGS1_9CLOT</name>
<reference evidence="2 3" key="1">
    <citation type="submission" date="2016-10" db="EMBL/GenBank/DDBJ databases">
        <authorList>
            <person name="de Groot N.N."/>
        </authorList>
    </citation>
    <scope>NUCLEOTIDE SEQUENCE [LARGE SCALE GENOMIC DNA]</scope>
    <source>
        <strain evidence="2 3">DSM 12992</strain>
    </source>
</reference>
<gene>
    <name evidence="2" type="ORF">SAMN05421842_1522</name>
</gene>
<protein>
    <recommendedName>
        <fullName evidence="1">AAA-ATPase-like domain-containing protein</fullName>
    </recommendedName>
</protein>
<feature type="domain" description="AAA-ATPase-like" evidence="1">
    <location>
        <begin position="32"/>
        <end position="69"/>
    </location>
</feature>
<evidence type="ECO:0000313" key="3">
    <source>
        <dbReference type="Proteomes" id="UP000199263"/>
    </source>
</evidence>
<dbReference type="Pfam" id="PF09820">
    <property type="entry name" value="AAA-ATPase_like"/>
    <property type="match status" value="1"/>
</dbReference>
<accession>A0A1I1SGS1</accession>
<dbReference type="RefSeq" id="WP_090094455.1">
    <property type="nucleotide sequence ID" value="NZ_FOMG01000052.1"/>
</dbReference>
<proteinExistence type="predicted"/>
<dbReference type="Proteomes" id="UP000199263">
    <property type="component" value="Unassembled WGS sequence"/>
</dbReference>
<dbReference type="InterPro" id="IPR018631">
    <property type="entry name" value="AAA-ATPase-like_dom"/>
</dbReference>
<evidence type="ECO:0000259" key="1">
    <source>
        <dbReference type="Pfam" id="PF09820"/>
    </source>
</evidence>